<dbReference type="GO" id="GO:0008170">
    <property type="term" value="F:N-methyltransferase activity"/>
    <property type="evidence" value="ECO:0007669"/>
    <property type="project" value="InterPro"/>
</dbReference>
<dbReference type="InterPro" id="IPR002941">
    <property type="entry name" value="DNA_methylase_N4/N6"/>
</dbReference>
<dbReference type="PRINTS" id="PR00508">
    <property type="entry name" value="S21N4MTFRASE"/>
</dbReference>
<evidence type="ECO:0000313" key="6">
    <source>
        <dbReference type="EMBL" id="MSU07739.1"/>
    </source>
</evidence>
<dbReference type="GO" id="GO:0032259">
    <property type="term" value="P:methylation"/>
    <property type="evidence" value="ECO:0007669"/>
    <property type="project" value="UniProtKB-KW"/>
</dbReference>
<dbReference type="EMBL" id="VUNR01000002">
    <property type="protein sequence ID" value="MSU07739.1"/>
    <property type="molecule type" value="Genomic_DNA"/>
</dbReference>
<dbReference type="AlphaFoldDB" id="A0A6I2UDB3"/>
<keyword evidence="3" id="KW-0680">Restriction system</keyword>
<feature type="domain" description="DNA methylase N-4/N-6" evidence="5">
    <location>
        <begin position="9"/>
        <end position="220"/>
    </location>
</feature>
<keyword evidence="1 6" id="KW-0489">Methyltransferase</keyword>
<keyword evidence="7" id="KW-1185">Reference proteome</keyword>
<proteinExistence type="inferred from homology"/>
<evidence type="ECO:0000256" key="2">
    <source>
        <dbReference type="ARBA" id="ARBA00022679"/>
    </source>
</evidence>
<dbReference type="Pfam" id="PF01555">
    <property type="entry name" value="N6_N4_Mtase"/>
    <property type="match status" value="1"/>
</dbReference>
<evidence type="ECO:0000259" key="5">
    <source>
        <dbReference type="Pfam" id="PF01555"/>
    </source>
</evidence>
<evidence type="ECO:0000256" key="1">
    <source>
        <dbReference type="ARBA" id="ARBA00022603"/>
    </source>
</evidence>
<keyword evidence="2 6" id="KW-0808">Transferase</keyword>
<evidence type="ECO:0000313" key="7">
    <source>
        <dbReference type="Proteomes" id="UP000433181"/>
    </source>
</evidence>
<name>A0A6I2UDB3_9FIRM</name>
<organism evidence="6 7">
    <name type="scientific">Anaerovibrio slackiae</name>
    <dbReference type="NCBI Taxonomy" id="2652309"/>
    <lineage>
        <taxon>Bacteria</taxon>
        <taxon>Bacillati</taxon>
        <taxon>Bacillota</taxon>
        <taxon>Negativicutes</taxon>
        <taxon>Selenomonadales</taxon>
        <taxon>Selenomonadaceae</taxon>
        <taxon>Anaerovibrio</taxon>
    </lineage>
</organism>
<dbReference type="GO" id="GO:0009307">
    <property type="term" value="P:DNA restriction-modification system"/>
    <property type="evidence" value="ECO:0007669"/>
    <property type="project" value="UniProtKB-KW"/>
</dbReference>
<evidence type="ECO:0000256" key="3">
    <source>
        <dbReference type="ARBA" id="ARBA00022747"/>
    </source>
</evidence>
<dbReference type="Proteomes" id="UP000433181">
    <property type="component" value="Unassembled WGS sequence"/>
</dbReference>
<dbReference type="SUPFAM" id="SSF53335">
    <property type="entry name" value="S-adenosyl-L-methionine-dependent methyltransferases"/>
    <property type="match status" value="1"/>
</dbReference>
<gene>
    <name evidence="6" type="ORF">FYJ84_01870</name>
</gene>
<dbReference type="EC" id="2.1.1.-" evidence="4"/>
<comment type="caution">
    <text evidence="6">The sequence shown here is derived from an EMBL/GenBank/DDBJ whole genome shotgun (WGS) entry which is preliminary data.</text>
</comment>
<sequence length="225" mass="25362">MDKIGNSSVDMILTDLPYGTTQNSWDSNIDLKRLWKQYLRIIKENGCIALFAQAPFDKVLACSNLSMFRYEWIIHKTRATGHLNAKRAPLKGHENVLIFYKKLPTYNPQMTYGHSPVHTYMKHGGDGSCYGATRPGVKGGGSTSRYPVDILSFKWDTQKSSLHPTQKPIAMLEYFIKTYTNEGDVVLDSCMGSGSTGIACKNTNRKFIGIEMDKNYFNIALNRLS</sequence>
<dbReference type="Gene3D" id="3.40.50.150">
    <property type="entry name" value="Vaccinia Virus protein VP39"/>
    <property type="match status" value="1"/>
</dbReference>
<protein>
    <recommendedName>
        <fullName evidence="4">Methyltransferase</fullName>
        <ecNumber evidence="4">2.1.1.-</ecNumber>
    </recommendedName>
</protein>
<dbReference type="InterPro" id="IPR029063">
    <property type="entry name" value="SAM-dependent_MTases_sf"/>
</dbReference>
<dbReference type="InterPro" id="IPR001091">
    <property type="entry name" value="RM_Methyltransferase"/>
</dbReference>
<evidence type="ECO:0000256" key="4">
    <source>
        <dbReference type="RuleBase" id="RU362026"/>
    </source>
</evidence>
<accession>A0A6I2UDB3</accession>
<reference evidence="6 7" key="1">
    <citation type="submission" date="2019-08" db="EMBL/GenBank/DDBJ databases">
        <title>In-depth cultivation of the pig gut microbiome towards novel bacterial diversity and tailored functional studies.</title>
        <authorList>
            <person name="Wylensek D."/>
            <person name="Hitch T.C.A."/>
            <person name="Clavel T."/>
        </authorList>
    </citation>
    <scope>NUCLEOTIDE SEQUENCE [LARGE SCALE GENOMIC DNA]</scope>
    <source>
        <strain evidence="6 7">WCA-693-APC-5D-A</strain>
    </source>
</reference>
<dbReference type="GO" id="GO:0003677">
    <property type="term" value="F:DNA binding"/>
    <property type="evidence" value="ECO:0007669"/>
    <property type="project" value="InterPro"/>
</dbReference>
<comment type="similarity">
    <text evidence="4">Belongs to the N(4)/N(6)-methyltransferase family.</text>
</comment>